<evidence type="ECO:0000256" key="5">
    <source>
        <dbReference type="ARBA" id="ARBA00022840"/>
    </source>
</evidence>
<organism evidence="10 11">
    <name type="scientific">Fulvitalea axinellae</name>
    <dbReference type="NCBI Taxonomy" id="1182444"/>
    <lineage>
        <taxon>Bacteria</taxon>
        <taxon>Pseudomonadati</taxon>
        <taxon>Bacteroidota</taxon>
        <taxon>Cytophagia</taxon>
        <taxon>Cytophagales</taxon>
        <taxon>Persicobacteraceae</taxon>
        <taxon>Fulvitalea</taxon>
    </lineage>
</organism>
<dbReference type="PRINTS" id="PR00099">
    <property type="entry name" value="CPSGATASE"/>
</dbReference>
<dbReference type="InterPro" id="IPR029062">
    <property type="entry name" value="Class_I_gatase-like"/>
</dbReference>
<comment type="similarity">
    <text evidence="2 8">Belongs to the CarA family.</text>
</comment>
<dbReference type="EC" id="6.3.5.5" evidence="8"/>
<feature type="active site" description="Nucleophile" evidence="8">
    <location>
        <position position="257"/>
    </location>
</feature>
<keyword evidence="11" id="KW-1185">Reference proteome</keyword>
<feature type="binding site" evidence="8">
    <location>
        <position position="231"/>
    </location>
    <ligand>
        <name>L-glutamine</name>
        <dbReference type="ChEBI" id="CHEBI:58359"/>
    </ligand>
</feature>
<dbReference type="GO" id="GO:0005524">
    <property type="term" value="F:ATP binding"/>
    <property type="evidence" value="ECO:0007669"/>
    <property type="project" value="UniProtKB-UniRule"/>
</dbReference>
<dbReference type="GO" id="GO:0044205">
    <property type="term" value="P:'de novo' UMP biosynthetic process"/>
    <property type="evidence" value="ECO:0007669"/>
    <property type="project" value="UniProtKB-UniRule"/>
</dbReference>
<dbReference type="InterPro" id="IPR050472">
    <property type="entry name" value="Anth_synth/Amidotransfase"/>
</dbReference>
<dbReference type="NCBIfam" id="TIGR01368">
    <property type="entry name" value="CPSaseIIsmall"/>
    <property type="match status" value="1"/>
</dbReference>
<dbReference type="SUPFAM" id="SSF52317">
    <property type="entry name" value="Class I glutamine amidotransferase-like"/>
    <property type="match status" value="1"/>
</dbReference>
<dbReference type="EMBL" id="AP025314">
    <property type="protein sequence ID" value="BDD10921.1"/>
    <property type="molecule type" value="Genomic_DNA"/>
</dbReference>
<keyword evidence="4 8" id="KW-0547">Nucleotide-binding</keyword>
<feature type="active site" evidence="8">
    <location>
        <position position="345"/>
    </location>
</feature>
<dbReference type="Gene3D" id="3.50.30.20">
    <property type="entry name" value="Carbamoyl-phosphate synthase small subunit, N-terminal domain"/>
    <property type="match status" value="1"/>
</dbReference>
<evidence type="ECO:0000256" key="6">
    <source>
        <dbReference type="ARBA" id="ARBA00022962"/>
    </source>
</evidence>
<feature type="binding site" evidence="8">
    <location>
        <position position="299"/>
    </location>
    <ligand>
        <name>L-glutamine</name>
        <dbReference type="ChEBI" id="CHEBI:58359"/>
    </ligand>
</feature>
<feature type="binding site" evidence="8">
    <location>
        <position position="302"/>
    </location>
    <ligand>
        <name>L-glutamine</name>
        <dbReference type="ChEBI" id="CHEBI:58359"/>
    </ligand>
</feature>
<dbReference type="Pfam" id="PF00988">
    <property type="entry name" value="CPSase_sm_chain"/>
    <property type="match status" value="1"/>
</dbReference>
<evidence type="ECO:0000256" key="8">
    <source>
        <dbReference type="HAMAP-Rule" id="MF_01209"/>
    </source>
</evidence>
<dbReference type="CDD" id="cd01744">
    <property type="entry name" value="GATase1_CPSase"/>
    <property type="match status" value="1"/>
</dbReference>
<dbReference type="InterPro" id="IPR002474">
    <property type="entry name" value="CarbamoylP_synth_ssu_N"/>
</dbReference>
<evidence type="ECO:0000313" key="11">
    <source>
        <dbReference type="Proteomes" id="UP001348817"/>
    </source>
</evidence>
<evidence type="ECO:0000259" key="9">
    <source>
        <dbReference type="SMART" id="SM01097"/>
    </source>
</evidence>
<keyword evidence="3 8" id="KW-0436">Ligase</keyword>
<gene>
    <name evidence="8 10" type="primary">carA</name>
    <name evidence="10" type="ORF">FUAX_33530</name>
</gene>
<evidence type="ECO:0000256" key="7">
    <source>
        <dbReference type="ARBA" id="ARBA00048816"/>
    </source>
</evidence>
<dbReference type="GO" id="GO:0004088">
    <property type="term" value="F:carbamoyl-phosphate synthase (glutamine-hydrolyzing) activity"/>
    <property type="evidence" value="ECO:0007669"/>
    <property type="project" value="UniProtKB-UniRule"/>
</dbReference>
<reference evidence="10 11" key="1">
    <citation type="submission" date="2021-12" db="EMBL/GenBank/DDBJ databases">
        <title>Genome sequencing of bacteria with rrn-lacking chromosome and rrn-plasmid.</title>
        <authorList>
            <person name="Anda M."/>
            <person name="Iwasaki W."/>
        </authorList>
    </citation>
    <scope>NUCLEOTIDE SEQUENCE [LARGE SCALE GENOMIC DNA]</scope>
    <source>
        <strain evidence="10 11">DSM 100852</strain>
    </source>
</reference>
<dbReference type="PROSITE" id="PS51273">
    <property type="entry name" value="GATASE_TYPE_1"/>
    <property type="match status" value="1"/>
</dbReference>
<evidence type="ECO:0000256" key="1">
    <source>
        <dbReference type="ARBA" id="ARBA00005077"/>
    </source>
</evidence>
<dbReference type="KEGG" id="fax:FUAX_33530"/>
<feature type="binding site" evidence="8">
    <location>
        <position position="261"/>
    </location>
    <ligand>
        <name>L-glutamine</name>
        <dbReference type="ChEBI" id="CHEBI:58359"/>
    </ligand>
</feature>
<feature type="binding site" evidence="8">
    <location>
        <position position="258"/>
    </location>
    <ligand>
        <name>L-glutamine</name>
        <dbReference type="ChEBI" id="CHEBI:58359"/>
    </ligand>
</feature>
<comment type="function">
    <text evidence="8">Small subunit of the glutamine-dependent carbamoyl phosphate synthetase (CPSase). CPSase catalyzes the formation of carbamoyl phosphate from the ammonia moiety of glutamine, carbonate, and phosphate donated by ATP, constituting the first step of 2 biosynthetic pathways, one leading to arginine and/or urea and the other to pyrimidine nucleotides. The small subunit (glutamine amidotransferase) binds and cleaves glutamine to supply the large subunit with the substrate ammonia.</text>
</comment>
<sequence length="366" mass="40100">MKYEFKPDAVLMLEDGTVFKGKAIGKIGTTGGEICFNTGMTGYQEIYTDPSYYGQVVVTTASHIGNYGVHAQESESAKPSIFGLVVNKFSDTYSRANATEGLQQYLTCHDLVGIEGVDARQIVRHIRDKGAMNCVISSETTNPEELKAYLEKVPDMKGLELSSSVCVSEPVFRGNAAAKYKVAVLDLGIKESILKQLLKRDVYCKIFPAKTDFSVIEEWGADAYFISNGPGDPAAMDYAVATVQKMLETDKPLFGICLGHQILARACDVKTYKMHNGHRGLNHPVKNLTAGTSEITSQNHGFAVDPESVKSAENLEVTHINLNDNTVEGIRVVGKNAFSVQYHPESAPGPHDSRYLFDQFISLINQ</sequence>
<comment type="subunit">
    <text evidence="8">Composed of two chains; the small (or glutamine) chain promotes the hydrolysis of glutamine to ammonia, which is used by the large (or ammonia) chain to synthesize carbamoyl phosphate. Tetramer of heterodimers (alpha,beta)4.</text>
</comment>
<dbReference type="Proteomes" id="UP001348817">
    <property type="component" value="Chromosome"/>
</dbReference>
<dbReference type="PRINTS" id="PR00096">
    <property type="entry name" value="GATASE"/>
</dbReference>
<feature type="binding site" evidence="8">
    <location>
        <position position="301"/>
    </location>
    <ligand>
        <name>L-glutamine</name>
        <dbReference type="ChEBI" id="CHEBI:58359"/>
    </ligand>
</feature>
<dbReference type="Gene3D" id="3.40.50.880">
    <property type="match status" value="1"/>
</dbReference>
<dbReference type="PANTHER" id="PTHR43418">
    <property type="entry name" value="MULTIFUNCTIONAL TRYPTOPHAN BIOSYNTHESIS PROTEIN-RELATED"/>
    <property type="match status" value="1"/>
</dbReference>
<dbReference type="InterPro" id="IPR006274">
    <property type="entry name" value="CarbamoylP_synth_ssu"/>
</dbReference>
<dbReference type="PRINTS" id="PR00097">
    <property type="entry name" value="ANTSNTHASEII"/>
</dbReference>
<dbReference type="PANTHER" id="PTHR43418:SF7">
    <property type="entry name" value="CARBAMOYL-PHOSPHATE SYNTHASE SMALL CHAIN"/>
    <property type="match status" value="1"/>
</dbReference>
<evidence type="ECO:0000313" key="10">
    <source>
        <dbReference type="EMBL" id="BDD10921.1"/>
    </source>
</evidence>
<feature type="domain" description="Carbamoyl-phosphate synthase small subunit N-terminal" evidence="9">
    <location>
        <begin position="7"/>
        <end position="137"/>
    </location>
</feature>
<feature type="region of interest" description="CPSase" evidence="8">
    <location>
        <begin position="1"/>
        <end position="180"/>
    </location>
</feature>
<dbReference type="HAMAP" id="MF_01209">
    <property type="entry name" value="CPSase_S_chain"/>
    <property type="match status" value="1"/>
</dbReference>
<keyword evidence="8" id="KW-0665">Pyrimidine biosynthesis</keyword>
<comment type="catalytic activity">
    <reaction evidence="7 8">
        <text>hydrogencarbonate + L-glutamine + 2 ATP + H2O = carbamoyl phosphate + L-glutamate + 2 ADP + phosphate + 2 H(+)</text>
        <dbReference type="Rhea" id="RHEA:18633"/>
        <dbReference type="ChEBI" id="CHEBI:15377"/>
        <dbReference type="ChEBI" id="CHEBI:15378"/>
        <dbReference type="ChEBI" id="CHEBI:17544"/>
        <dbReference type="ChEBI" id="CHEBI:29985"/>
        <dbReference type="ChEBI" id="CHEBI:30616"/>
        <dbReference type="ChEBI" id="CHEBI:43474"/>
        <dbReference type="ChEBI" id="CHEBI:58228"/>
        <dbReference type="ChEBI" id="CHEBI:58359"/>
        <dbReference type="ChEBI" id="CHEBI:456216"/>
        <dbReference type="EC" id="6.3.5.5"/>
    </reaction>
</comment>
<feature type="binding site" evidence="8">
    <location>
        <position position="51"/>
    </location>
    <ligand>
        <name>L-glutamine</name>
        <dbReference type="ChEBI" id="CHEBI:58359"/>
    </ligand>
</feature>
<dbReference type="SUPFAM" id="SSF52021">
    <property type="entry name" value="Carbamoyl phosphate synthetase, small subunit N-terminal domain"/>
    <property type="match status" value="1"/>
</dbReference>
<keyword evidence="6 8" id="KW-0315">Glutamine amidotransferase</keyword>
<evidence type="ECO:0000256" key="3">
    <source>
        <dbReference type="ARBA" id="ARBA00022598"/>
    </source>
</evidence>
<proteinExistence type="inferred from homology"/>
<dbReference type="InterPro" id="IPR017926">
    <property type="entry name" value="GATASE"/>
</dbReference>
<protein>
    <recommendedName>
        <fullName evidence="8">Carbamoyl phosphate synthase small chain</fullName>
        <ecNumber evidence="8">6.3.5.5</ecNumber>
    </recommendedName>
    <alternativeName>
        <fullName evidence="8">Carbamoyl phosphate synthetase glutamine chain</fullName>
    </alternativeName>
</protein>
<dbReference type="GO" id="GO:0006207">
    <property type="term" value="P:'de novo' pyrimidine nucleobase biosynthetic process"/>
    <property type="evidence" value="ECO:0007669"/>
    <property type="project" value="InterPro"/>
</dbReference>
<keyword evidence="8" id="KW-0028">Amino-acid biosynthesis</keyword>
<dbReference type="GO" id="GO:0006541">
    <property type="term" value="P:glutamine metabolic process"/>
    <property type="evidence" value="ECO:0007669"/>
    <property type="project" value="InterPro"/>
</dbReference>
<comment type="pathway">
    <text evidence="8">Pyrimidine metabolism; UMP biosynthesis via de novo pathway; (S)-dihydroorotate from bicarbonate: step 1/3.</text>
</comment>
<comment type="pathway">
    <text evidence="1 8">Amino-acid biosynthesis; L-arginine biosynthesis; carbamoyl phosphate from bicarbonate: step 1/1.</text>
</comment>
<feature type="binding site" evidence="8">
    <location>
        <position position="229"/>
    </location>
    <ligand>
        <name>L-glutamine</name>
        <dbReference type="ChEBI" id="CHEBI:58359"/>
    </ligand>
</feature>
<comment type="catalytic activity">
    <reaction evidence="8">
        <text>L-glutamine + H2O = L-glutamate + NH4(+)</text>
        <dbReference type="Rhea" id="RHEA:15889"/>
        <dbReference type="ChEBI" id="CHEBI:15377"/>
        <dbReference type="ChEBI" id="CHEBI:28938"/>
        <dbReference type="ChEBI" id="CHEBI:29985"/>
        <dbReference type="ChEBI" id="CHEBI:58359"/>
    </reaction>
</comment>
<keyword evidence="8" id="KW-0055">Arginine biosynthesis</keyword>
<dbReference type="RefSeq" id="WP_338392447.1">
    <property type="nucleotide sequence ID" value="NZ_AP025314.1"/>
</dbReference>
<feature type="active site" evidence="8">
    <location>
        <position position="343"/>
    </location>
</feature>
<dbReference type="GO" id="GO:0006526">
    <property type="term" value="P:L-arginine biosynthetic process"/>
    <property type="evidence" value="ECO:0007669"/>
    <property type="project" value="UniProtKB-UniRule"/>
</dbReference>
<dbReference type="InterPro" id="IPR036480">
    <property type="entry name" value="CarbP_synth_ssu_N_sf"/>
</dbReference>
<dbReference type="SMART" id="SM01097">
    <property type="entry name" value="CPSase_sm_chain"/>
    <property type="match status" value="1"/>
</dbReference>
<dbReference type="Pfam" id="PF00117">
    <property type="entry name" value="GATase"/>
    <property type="match status" value="1"/>
</dbReference>
<evidence type="ECO:0000256" key="4">
    <source>
        <dbReference type="ARBA" id="ARBA00022741"/>
    </source>
</evidence>
<dbReference type="NCBIfam" id="NF009475">
    <property type="entry name" value="PRK12838.1"/>
    <property type="match status" value="1"/>
</dbReference>
<accession>A0AAU9CP53</accession>
<dbReference type="AlphaFoldDB" id="A0AAU9CP53"/>
<evidence type="ECO:0000256" key="2">
    <source>
        <dbReference type="ARBA" id="ARBA00007800"/>
    </source>
</evidence>
<keyword evidence="5 8" id="KW-0067">ATP-binding</keyword>
<name>A0AAU9CP53_9BACT</name>
<dbReference type="InterPro" id="IPR035686">
    <property type="entry name" value="CPSase_GATase1"/>
</dbReference>